<dbReference type="EMBL" id="MNQV01000270">
    <property type="protein sequence ID" value="OKZ42560.1"/>
    <property type="molecule type" value="Genomic_DNA"/>
</dbReference>
<dbReference type="RefSeq" id="WP_196005122.1">
    <property type="nucleotide sequence ID" value="NZ_CP181424.1"/>
</dbReference>
<proteinExistence type="predicted"/>
<accession>A0A1Q6IP01</accession>
<organism evidence="2 3">
    <name type="scientific">Phocaeicola vulgatus</name>
    <name type="common">Bacteroides vulgatus</name>
    <dbReference type="NCBI Taxonomy" id="821"/>
    <lineage>
        <taxon>Bacteria</taxon>
        <taxon>Pseudomonadati</taxon>
        <taxon>Bacteroidota</taxon>
        <taxon>Bacteroidia</taxon>
        <taxon>Bacteroidales</taxon>
        <taxon>Bacteroidaceae</taxon>
        <taxon>Phocaeicola</taxon>
    </lineage>
</organism>
<feature type="transmembrane region" description="Helical" evidence="1">
    <location>
        <begin position="40"/>
        <end position="57"/>
    </location>
</feature>
<gene>
    <name evidence="2" type="ORF">BHV80_19395</name>
</gene>
<dbReference type="Proteomes" id="UP000186631">
    <property type="component" value="Unassembled WGS sequence"/>
</dbReference>
<evidence type="ECO:0000313" key="3">
    <source>
        <dbReference type="Proteomes" id="UP000186631"/>
    </source>
</evidence>
<protein>
    <recommendedName>
        <fullName evidence="4">Transmembrane protein</fullName>
    </recommendedName>
</protein>
<keyword evidence="1" id="KW-0472">Membrane</keyword>
<evidence type="ECO:0000256" key="1">
    <source>
        <dbReference type="SAM" id="Phobius"/>
    </source>
</evidence>
<dbReference type="AlphaFoldDB" id="A0A1Q6IP01"/>
<evidence type="ECO:0008006" key="4">
    <source>
        <dbReference type="Google" id="ProtNLM"/>
    </source>
</evidence>
<keyword evidence="1" id="KW-0812">Transmembrane</keyword>
<sequence>MKKRSLKYGLFYAIGLLAVIMFASALCFWIIPAVNGKWEAMSIALWMYGWYYGYYLFTKRYTKWWKEIGE</sequence>
<evidence type="ECO:0000313" key="2">
    <source>
        <dbReference type="EMBL" id="OKZ42560.1"/>
    </source>
</evidence>
<keyword evidence="1" id="KW-1133">Transmembrane helix</keyword>
<feature type="transmembrane region" description="Helical" evidence="1">
    <location>
        <begin position="12"/>
        <end position="34"/>
    </location>
</feature>
<reference evidence="2 3" key="1">
    <citation type="journal article" date="2016" name="Nat. Biotechnol.">
        <title>Measurement of bacterial replication rates in microbial communities.</title>
        <authorList>
            <person name="Brown C.T."/>
            <person name="Olm M.R."/>
            <person name="Thomas B.C."/>
            <person name="Banfield J.F."/>
        </authorList>
    </citation>
    <scope>NUCLEOTIDE SEQUENCE [LARGE SCALE GENOMIC DNA]</scope>
    <source>
        <strain evidence="2">42_262</strain>
    </source>
</reference>
<name>A0A1Q6IP01_PHOVU</name>
<comment type="caution">
    <text evidence="2">The sequence shown here is derived from an EMBL/GenBank/DDBJ whole genome shotgun (WGS) entry which is preliminary data.</text>
</comment>